<dbReference type="InterPro" id="IPR005662">
    <property type="entry name" value="GTPase_Era-like"/>
</dbReference>
<dbReference type="Proteomes" id="UP000033103">
    <property type="component" value="Chromosome"/>
</dbReference>
<dbReference type="PANTHER" id="PTHR42698">
    <property type="entry name" value="GTPASE ERA"/>
    <property type="match status" value="1"/>
</dbReference>
<evidence type="ECO:0000256" key="1">
    <source>
        <dbReference type="ARBA" id="ARBA00007921"/>
    </source>
</evidence>
<dbReference type="HOGENOM" id="CLU_038009_1_0_0"/>
<feature type="domain" description="KH type-2" evidence="9">
    <location>
        <begin position="202"/>
        <end position="278"/>
    </location>
</feature>
<reference evidence="11 12" key="1">
    <citation type="journal article" date="2012" name="BMC Genomics">
        <title>Genomic sequence analysis and characterization of Sneathia amnii sp. nov.</title>
        <authorList>
            <consortium name="Vaginal Microbiome Consortium (additional members)"/>
            <person name="Harwich M.D.Jr."/>
            <person name="Serrano M.G."/>
            <person name="Fettweis J.M."/>
            <person name="Alves J.M."/>
            <person name="Reimers M.A."/>
            <person name="Buck G.A."/>
            <person name="Jefferson K.K."/>
        </authorList>
    </citation>
    <scope>NUCLEOTIDE SEQUENCE [LARGE SCALE GENOMIC DNA]</scope>
    <source>
        <strain evidence="11 12">SN35</strain>
    </source>
</reference>
<feature type="binding site" evidence="6">
    <location>
        <begin position="57"/>
        <end position="61"/>
    </location>
    <ligand>
        <name>GTP</name>
        <dbReference type="ChEBI" id="CHEBI:37565"/>
    </ligand>
</feature>
<dbReference type="PRINTS" id="PR00326">
    <property type="entry name" value="GTP1OBG"/>
</dbReference>
<dbReference type="PANTHER" id="PTHR42698:SF1">
    <property type="entry name" value="GTPASE ERA, MITOCHONDRIAL"/>
    <property type="match status" value="1"/>
</dbReference>
<dbReference type="OrthoDB" id="9805918at2"/>
<dbReference type="SUPFAM" id="SSF54814">
    <property type="entry name" value="Prokaryotic type KH domain (KH-domain type II)"/>
    <property type="match status" value="1"/>
</dbReference>
<dbReference type="InterPro" id="IPR027417">
    <property type="entry name" value="P-loop_NTPase"/>
</dbReference>
<dbReference type="Gene3D" id="3.40.50.300">
    <property type="entry name" value="P-loop containing nucleotide triphosphate hydrolases"/>
    <property type="match status" value="1"/>
</dbReference>
<proteinExistence type="inferred from homology"/>
<dbReference type="NCBIfam" id="TIGR00231">
    <property type="entry name" value="small_GTP"/>
    <property type="match status" value="1"/>
</dbReference>
<dbReference type="CDD" id="cd22534">
    <property type="entry name" value="KH-II_Era"/>
    <property type="match status" value="1"/>
</dbReference>
<dbReference type="GO" id="GO:0003924">
    <property type="term" value="F:GTPase activity"/>
    <property type="evidence" value="ECO:0007669"/>
    <property type="project" value="UniProtKB-UniRule"/>
</dbReference>
<dbReference type="InterPro" id="IPR015946">
    <property type="entry name" value="KH_dom-like_a/b"/>
</dbReference>
<feature type="binding site" evidence="6">
    <location>
        <begin position="119"/>
        <end position="122"/>
    </location>
    <ligand>
        <name>GTP</name>
        <dbReference type="ChEBI" id="CHEBI:37565"/>
    </ligand>
</feature>
<sequence length="294" mass="33820">MKSGFISLVGRPNVGKSTLMNKLINEKLSIISDKSGTTRDKIRGITNIGECQYIFVDTPGIHKPRHLLGEYMTNTALESLEEADLILFILDGTETISTGDQFVRENIEKVNTPCAVIINKSDKMTDQEIEEKKKEIEEKLGSDFVDIIPITAEYGIGIQRIFDLCKKYLSSNVWFYPEDYYTDMPVNKIVIEVIREKILQLTRDEIPHSVAVEIINVKTLPNIRHYDVNIYVERTSQKGIIIGENGRLIKEIGIKSRKEIENLIGMKINLKLWVKVNKKWRKNKKFLEEQGYKL</sequence>
<evidence type="ECO:0000256" key="7">
    <source>
        <dbReference type="PROSITE-ProRule" id="PRU01050"/>
    </source>
</evidence>
<dbReference type="HAMAP" id="MF_00367">
    <property type="entry name" value="GTPase_Era"/>
    <property type="match status" value="1"/>
</dbReference>
<evidence type="ECO:0000313" key="12">
    <source>
        <dbReference type="Proteomes" id="UP000033103"/>
    </source>
</evidence>
<dbReference type="AlphaFoldDB" id="A0A0E3ZA26"/>
<comment type="similarity">
    <text evidence="1 6 7 8">Belongs to the TRAFAC class TrmE-Era-EngA-EngB-Septin-like GTPase superfamily. Era GTPase family.</text>
</comment>
<dbReference type="InterPro" id="IPR009019">
    <property type="entry name" value="KH_sf_prok-type"/>
</dbReference>
<organism evidence="11 12">
    <name type="scientific">Sneathia vaginalis</name>
    <dbReference type="NCBI Taxonomy" id="187101"/>
    <lineage>
        <taxon>Bacteria</taxon>
        <taxon>Fusobacteriati</taxon>
        <taxon>Fusobacteriota</taxon>
        <taxon>Fusobacteriia</taxon>
        <taxon>Fusobacteriales</taxon>
        <taxon>Leptotrichiaceae</taxon>
        <taxon>Sneathia</taxon>
    </lineage>
</organism>
<dbReference type="GO" id="GO:0005525">
    <property type="term" value="F:GTP binding"/>
    <property type="evidence" value="ECO:0007669"/>
    <property type="project" value="UniProtKB-UniRule"/>
</dbReference>
<dbReference type="Pfam" id="PF01926">
    <property type="entry name" value="MMR_HSR1"/>
    <property type="match status" value="1"/>
</dbReference>
<dbReference type="InterPro" id="IPR005225">
    <property type="entry name" value="Small_GTP-bd"/>
</dbReference>
<dbReference type="RefSeq" id="WP_046328706.1">
    <property type="nucleotide sequence ID" value="NZ_CAUPIC010000002.1"/>
</dbReference>
<gene>
    <name evidence="6" type="primary">era</name>
    <name evidence="11" type="ORF">VC03_03590</name>
</gene>
<evidence type="ECO:0000256" key="8">
    <source>
        <dbReference type="RuleBase" id="RU003761"/>
    </source>
</evidence>
<keyword evidence="6" id="KW-0699">rRNA-binding</keyword>
<keyword evidence="6" id="KW-0963">Cytoplasm</keyword>
<feature type="domain" description="Era-type G" evidence="10">
    <location>
        <begin position="2"/>
        <end position="178"/>
    </location>
</feature>
<dbReference type="NCBIfam" id="TIGR00436">
    <property type="entry name" value="era"/>
    <property type="match status" value="1"/>
</dbReference>
<keyword evidence="4 6" id="KW-0694">RNA-binding</keyword>
<protein>
    <recommendedName>
        <fullName evidence="2 6">GTPase Era</fullName>
    </recommendedName>
</protein>
<evidence type="ECO:0000256" key="6">
    <source>
        <dbReference type="HAMAP-Rule" id="MF_00367"/>
    </source>
</evidence>
<dbReference type="STRING" id="187101.VC03_03590"/>
<keyword evidence="3 6" id="KW-0547">Nucleotide-binding</keyword>
<comment type="subcellular location">
    <subcellularLocation>
        <location evidence="6">Cytoplasm</location>
    </subcellularLocation>
    <subcellularLocation>
        <location evidence="6">Cell membrane</location>
        <topology evidence="6">Peripheral membrane protein</topology>
    </subcellularLocation>
</comment>
<dbReference type="PATRIC" id="fig|1069640.6.peg.708"/>
<feature type="region of interest" description="G2" evidence="7">
    <location>
        <begin position="36"/>
        <end position="40"/>
    </location>
</feature>
<feature type="region of interest" description="G5" evidence="7">
    <location>
        <begin position="150"/>
        <end position="152"/>
    </location>
</feature>
<keyword evidence="6" id="KW-0690">Ribosome biogenesis</keyword>
<dbReference type="NCBIfam" id="NF000908">
    <property type="entry name" value="PRK00089.1"/>
    <property type="match status" value="1"/>
</dbReference>
<dbReference type="EMBL" id="CP011280">
    <property type="protein sequence ID" value="AKC95600.1"/>
    <property type="molecule type" value="Genomic_DNA"/>
</dbReference>
<feature type="region of interest" description="G3" evidence="7">
    <location>
        <begin position="57"/>
        <end position="60"/>
    </location>
</feature>
<dbReference type="InterPro" id="IPR006073">
    <property type="entry name" value="GTP-bd"/>
</dbReference>
<dbReference type="GO" id="GO:0043024">
    <property type="term" value="F:ribosomal small subunit binding"/>
    <property type="evidence" value="ECO:0007669"/>
    <property type="project" value="TreeGrafter"/>
</dbReference>
<evidence type="ECO:0000256" key="2">
    <source>
        <dbReference type="ARBA" id="ARBA00020484"/>
    </source>
</evidence>
<evidence type="ECO:0000259" key="9">
    <source>
        <dbReference type="PROSITE" id="PS50823"/>
    </source>
</evidence>
<keyword evidence="12" id="KW-1185">Reference proteome</keyword>
<evidence type="ECO:0000313" key="11">
    <source>
        <dbReference type="EMBL" id="AKC95600.1"/>
    </source>
</evidence>
<name>A0A0E3ZA26_9FUSO</name>
<keyword evidence="5 6" id="KW-0342">GTP-binding</keyword>
<comment type="subunit">
    <text evidence="6">Monomer.</text>
</comment>
<dbReference type="InterPro" id="IPR004044">
    <property type="entry name" value="KH_dom_type_2"/>
</dbReference>
<evidence type="ECO:0000259" key="10">
    <source>
        <dbReference type="PROSITE" id="PS51713"/>
    </source>
</evidence>
<feature type="binding site" evidence="6">
    <location>
        <begin position="10"/>
        <end position="17"/>
    </location>
    <ligand>
        <name>GTP</name>
        <dbReference type="ChEBI" id="CHEBI:37565"/>
    </ligand>
</feature>
<evidence type="ECO:0000256" key="4">
    <source>
        <dbReference type="ARBA" id="ARBA00022884"/>
    </source>
</evidence>
<dbReference type="KEGG" id="sns:VC03_03590"/>
<dbReference type="GO" id="GO:0000028">
    <property type="term" value="P:ribosomal small subunit assembly"/>
    <property type="evidence" value="ECO:0007669"/>
    <property type="project" value="TreeGrafter"/>
</dbReference>
<evidence type="ECO:0000256" key="3">
    <source>
        <dbReference type="ARBA" id="ARBA00022741"/>
    </source>
</evidence>
<keyword evidence="6" id="KW-1003">Cell membrane</keyword>
<dbReference type="CDD" id="cd04163">
    <property type="entry name" value="Era"/>
    <property type="match status" value="1"/>
</dbReference>
<dbReference type="GO" id="GO:0005829">
    <property type="term" value="C:cytosol"/>
    <property type="evidence" value="ECO:0007669"/>
    <property type="project" value="TreeGrafter"/>
</dbReference>
<comment type="function">
    <text evidence="6">An essential GTPase that binds both GDP and GTP, with rapid nucleotide exchange. Plays a role in 16S rRNA processing and 30S ribosomal subunit biogenesis and possibly also in cell cycle regulation and energy metabolism.</text>
</comment>
<feature type="region of interest" description="G1" evidence="7">
    <location>
        <begin position="10"/>
        <end position="17"/>
    </location>
</feature>
<dbReference type="Pfam" id="PF07650">
    <property type="entry name" value="KH_2"/>
    <property type="match status" value="1"/>
</dbReference>
<feature type="region of interest" description="G4" evidence="7">
    <location>
        <begin position="119"/>
        <end position="122"/>
    </location>
</feature>
<dbReference type="GO" id="GO:0005886">
    <property type="term" value="C:plasma membrane"/>
    <property type="evidence" value="ECO:0007669"/>
    <property type="project" value="UniProtKB-SubCell"/>
</dbReference>
<dbReference type="PROSITE" id="PS50823">
    <property type="entry name" value="KH_TYPE_2"/>
    <property type="match status" value="1"/>
</dbReference>
<evidence type="ECO:0000256" key="5">
    <source>
        <dbReference type="ARBA" id="ARBA00023134"/>
    </source>
</evidence>
<dbReference type="Gene3D" id="3.30.300.20">
    <property type="match status" value="1"/>
</dbReference>
<dbReference type="InterPro" id="IPR030388">
    <property type="entry name" value="G_ERA_dom"/>
</dbReference>
<accession>A0A0E3ZA26</accession>
<keyword evidence="6" id="KW-0472">Membrane</keyword>
<dbReference type="GO" id="GO:0070181">
    <property type="term" value="F:small ribosomal subunit rRNA binding"/>
    <property type="evidence" value="ECO:0007669"/>
    <property type="project" value="UniProtKB-UniRule"/>
</dbReference>
<dbReference type="SUPFAM" id="SSF52540">
    <property type="entry name" value="P-loop containing nucleoside triphosphate hydrolases"/>
    <property type="match status" value="1"/>
</dbReference>
<dbReference type="PROSITE" id="PS51713">
    <property type="entry name" value="G_ERA"/>
    <property type="match status" value="1"/>
</dbReference>